<evidence type="ECO:0000256" key="8">
    <source>
        <dbReference type="ARBA" id="ARBA00022869"/>
    </source>
</evidence>
<dbReference type="Gene3D" id="2.120.10.30">
    <property type="entry name" value="TolB, C-terminal domain"/>
    <property type="match status" value="1"/>
</dbReference>
<dbReference type="GO" id="GO:0005886">
    <property type="term" value="C:plasma membrane"/>
    <property type="evidence" value="ECO:0007669"/>
    <property type="project" value="TreeGrafter"/>
</dbReference>
<feature type="domain" description="EGF-like" evidence="16">
    <location>
        <begin position="984"/>
        <end position="1025"/>
    </location>
</feature>
<dbReference type="RefSeq" id="XP_016930247.3">
    <property type="nucleotide sequence ID" value="XM_017074758.4"/>
</dbReference>
<dbReference type="PANTHER" id="PTHR46513:SF13">
    <property type="entry name" value="EGF-LIKE DOMAIN-CONTAINING PROTEIN"/>
    <property type="match status" value="1"/>
</dbReference>
<dbReference type="SUPFAM" id="SSF63825">
    <property type="entry name" value="YWTD domain"/>
    <property type="match status" value="1"/>
</dbReference>
<dbReference type="InterPro" id="IPR006605">
    <property type="entry name" value="G2_nidogen/fibulin_G2F"/>
</dbReference>
<dbReference type="InterPro" id="IPR000742">
    <property type="entry name" value="EGF"/>
</dbReference>
<comment type="subcellular location">
    <subcellularLocation>
        <location evidence="1">Secreted</location>
        <location evidence="1">Extracellular space</location>
        <location evidence="1">Extracellular matrix</location>
        <location evidence="1">Basement membrane</location>
    </subcellularLocation>
</comment>
<evidence type="ECO:0000256" key="4">
    <source>
        <dbReference type="ARBA" id="ARBA00022536"/>
    </source>
</evidence>
<dbReference type="InterPro" id="IPR049883">
    <property type="entry name" value="NOTCH1_EGF-like"/>
</dbReference>
<feature type="domain" description="EGF-like" evidence="16">
    <location>
        <begin position="861"/>
        <end position="903"/>
    </location>
</feature>
<dbReference type="Proteomes" id="UP001652628">
    <property type="component" value="Chromosome 2R"/>
</dbReference>
<feature type="domain" description="NIDO" evidence="18">
    <location>
        <begin position="107"/>
        <end position="260"/>
    </location>
</feature>
<keyword evidence="6" id="KW-0677">Repeat</keyword>
<dbReference type="GO" id="GO:0017147">
    <property type="term" value="F:Wnt-protein binding"/>
    <property type="evidence" value="ECO:0007669"/>
    <property type="project" value="TreeGrafter"/>
</dbReference>
<feature type="compositionally biased region" description="Polar residues" evidence="14">
    <location>
        <begin position="650"/>
        <end position="663"/>
    </location>
</feature>
<comment type="caution">
    <text evidence="12">Lacks conserved residue(s) required for the propagation of feature annotation.</text>
</comment>
<evidence type="ECO:0000256" key="6">
    <source>
        <dbReference type="ARBA" id="ARBA00022737"/>
    </source>
</evidence>
<dbReference type="PROSITE" id="PS50993">
    <property type="entry name" value="NIDOGEN_G2"/>
    <property type="match status" value="1"/>
</dbReference>
<dbReference type="Pfam" id="PF07645">
    <property type="entry name" value="EGF_CA"/>
    <property type="match status" value="2"/>
</dbReference>
<feature type="domain" description="EGF-like" evidence="16">
    <location>
        <begin position="591"/>
        <end position="631"/>
    </location>
</feature>
<keyword evidence="9" id="KW-0130">Cell adhesion</keyword>
<keyword evidence="8" id="KW-0084">Basement membrane</keyword>
<dbReference type="InterPro" id="IPR001881">
    <property type="entry name" value="EGF-like_Ca-bd_dom"/>
</dbReference>
<keyword evidence="7" id="KW-0106">Calcium</keyword>
<evidence type="ECO:0000313" key="20">
    <source>
        <dbReference type="RefSeq" id="XP_016930247.3"/>
    </source>
</evidence>
<feature type="compositionally biased region" description="Basic and acidic residues" evidence="14">
    <location>
        <begin position="670"/>
        <end position="706"/>
    </location>
</feature>
<dbReference type="InterPro" id="IPR024731">
    <property type="entry name" value="NELL2-like_EGF"/>
</dbReference>
<evidence type="ECO:0000256" key="11">
    <source>
        <dbReference type="ARBA" id="ARBA00023180"/>
    </source>
</evidence>
<dbReference type="PROSITE" id="PS01187">
    <property type="entry name" value="EGF_CA"/>
    <property type="match status" value="1"/>
</dbReference>
<dbReference type="Pfam" id="PF07474">
    <property type="entry name" value="G2F"/>
    <property type="match status" value="1"/>
</dbReference>
<dbReference type="SMART" id="SM00539">
    <property type="entry name" value="NIDO"/>
    <property type="match status" value="1"/>
</dbReference>
<proteinExistence type="predicted"/>
<dbReference type="CDD" id="cd00255">
    <property type="entry name" value="nidG2"/>
    <property type="match status" value="1"/>
</dbReference>
<evidence type="ECO:0000259" key="17">
    <source>
        <dbReference type="PROSITE" id="PS50993"/>
    </source>
</evidence>
<dbReference type="InterPro" id="IPR018097">
    <property type="entry name" value="EGF_Ca-bd_CS"/>
</dbReference>
<feature type="domain" description="Nidogen G2 beta-barrel" evidence="17">
    <location>
        <begin position="325"/>
        <end position="550"/>
    </location>
</feature>
<keyword evidence="2" id="KW-0964">Secreted</keyword>
<keyword evidence="4 12" id="KW-0245">EGF-like domain</keyword>
<reference evidence="20" key="1">
    <citation type="submission" date="2025-08" db="UniProtKB">
        <authorList>
            <consortium name="RefSeq"/>
        </authorList>
    </citation>
    <scope>IDENTIFICATION</scope>
</reference>
<dbReference type="Pfam" id="PF12947">
    <property type="entry name" value="EGF_3"/>
    <property type="match status" value="4"/>
</dbReference>
<dbReference type="SUPFAM" id="SSF57184">
    <property type="entry name" value="Growth factor receptor domain"/>
    <property type="match status" value="1"/>
</dbReference>
<dbReference type="PANTHER" id="PTHR46513">
    <property type="entry name" value="VITELLOGENIN RECEPTOR-LIKE PROTEIN-RELATED-RELATED"/>
    <property type="match status" value="1"/>
</dbReference>
<dbReference type="SMART" id="SM00181">
    <property type="entry name" value="EGF"/>
    <property type="match status" value="10"/>
</dbReference>
<dbReference type="CDD" id="cd00054">
    <property type="entry name" value="EGF_CA"/>
    <property type="match status" value="1"/>
</dbReference>
<feature type="region of interest" description="Disordered" evidence="14">
    <location>
        <begin position="641"/>
        <end position="721"/>
    </location>
</feature>
<evidence type="ECO:0000259" key="16">
    <source>
        <dbReference type="PROSITE" id="PS50026"/>
    </source>
</evidence>
<sequence>MPSFGSKFLACLLLSSAILVSGQFEHYLDSLQPSELYEFEEGSLGSIQYLPKGDNKTFELQLEQPIHFYGEQYDQLYINTNGILTFNSEFPEYLNQPFPLDYASIAAFYSNVDTSYSDEGTSISLFETKDLDILDRATRLVRYAFSSQPEFEARRVIVATWLKVGYFDSKTDRLNTFQVALIADEEKTFVQFIYPDGGLNWLQGETAGLGLPDIRAQAGFVAEDGRYYSLNGSGSENARFLSESTNLGVPGVWLFEVAPIAPELNVRTPDNAESRTESPALAQSCQAHGHQCHERAECHDKAEGYCCVCGSGFYGNGQSCLANDQPIRVTGTLSGNLNNQPVNEEAKLQSYVVTSEGRTYTTINPLTTEQGAQLRLVLPLLTTVPWLFAKSVGGVANGYQLTGGVYTHVSRLQFDSGESLHVNQTFEGLNYWDQLSVKIDIYGEVPAVAAEEELVLSDYVEEYTFERPGELKSVQVLSLNITREQRVLGIQVEQRILYRSCLRDDEADPSATNVLQKVSKVDLDYVERDEALRIGAMSKVGVTPESNACNDGTADCVDNSVCVPIEDTFRCDCYHGFAAQVDENGLEVCLDIDECASGHHVCDENAICANTEGGFNCYCTEGFQGNGYRCLSNSTADNIEYPPAAEGQGEANSESNPNPNQYPEETEGQDQEREQRAKEQAEEEERERQRQWEQEQERERERERKQYPQPDPNSNPEEQVPQHQDECYRCSKDADCYVGRCTCHEGFQGDGYECSNICGHEEVWENGRCEPLLLERHDVYPSCDAFGACQCPYGYELTEDGDHCTYSEENDPERNSDLIPCDVDRNCHVNATCNWFGQELRHICTCQPGFRGDGYNCESISDDSCEIRPEMCDIHADCVANEELGKPECQCQAGYEGDGFRCQLAPECQFAEHCGENALCDNGVCRCQRDFERDVNDRCVPAGKCGIVFCGANSICKWDSAQGVQYCDCLEGYQGDPLTGCTSKPLSCHVVNNCGIHATCEPTEDPENFECQCIAGYHGDGYVCIEEQNCLNNPTLCDMNAQCRSTNSGLVCVCNQGFYGNGSLCQERQQQDSDFLIVSQGVMIARVPLNGRNVRPISVAQMAIGLDKDCVEGRVYWGDISTKKIVSTKYDGTDLRTFIDTDIESPEGIAIDVISRRLYWADSSKDTIEVASLEDPSLRAVIINKQLVNPRGIAVDANRAKLYWSDWNRDSPKIEMSNLDGTGRELLLGNDAVTLPNSLVVLDDSGEVCYADAGTKKVECIEPQSRQIRTISNELSYPFGITYTNDRFYWTDWTTKKVEIVDSLGSRQKPIQPPFFGSHKMYGMTVVEQHCPQYQSACQINNGGCTDSRLCLVNRQAPSGKSCKCTSASTGCTIPAPGY</sequence>
<evidence type="ECO:0000256" key="9">
    <source>
        <dbReference type="ARBA" id="ARBA00022889"/>
    </source>
</evidence>
<dbReference type="GO" id="GO:0005604">
    <property type="term" value="C:basement membrane"/>
    <property type="evidence" value="ECO:0007669"/>
    <property type="project" value="UniProtKB-SubCell"/>
</dbReference>
<evidence type="ECO:0000256" key="2">
    <source>
        <dbReference type="ARBA" id="ARBA00022525"/>
    </source>
</evidence>
<feature type="repeat" description="LDL-receptor class B" evidence="13">
    <location>
        <begin position="1200"/>
        <end position="1245"/>
    </location>
</feature>
<evidence type="ECO:0000256" key="1">
    <source>
        <dbReference type="ARBA" id="ARBA00004302"/>
    </source>
</evidence>
<evidence type="ECO:0000256" key="15">
    <source>
        <dbReference type="SAM" id="SignalP"/>
    </source>
</evidence>
<evidence type="ECO:0000256" key="10">
    <source>
        <dbReference type="ARBA" id="ARBA00023157"/>
    </source>
</evidence>
<feature type="repeat" description="LDL-receptor class B" evidence="13">
    <location>
        <begin position="1113"/>
        <end position="1155"/>
    </location>
</feature>
<keyword evidence="3" id="KW-0272">Extracellular matrix</keyword>
<feature type="repeat" description="LDL-receptor class B" evidence="13">
    <location>
        <begin position="1156"/>
        <end position="1199"/>
    </location>
</feature>
<evidence type="ECO:0000256" key="5">
    <source>
        <dbReference type="ARBA" id="ARBA00022729"/>
    </source>
</evidence>
<keyword evidence="11" id="KW-0325">Glycoprotein</keyword>
<dbReference type="PROSITE" id="PS00010">
    <property type="entry name" value="ASX_HYDROXYL"/>
    <property type="match status" value="1"/>
</dbReference>
<feature type="chain" id="PRO_5047157614" evidence="15">
    <location>
        <begin position="23"/>
        <end position="1379"/>
    </location>
</feature>
<evidence type="ECO:0000313" key="19">
    <source>
        <dbReference type="Proteomes" id="UP001652628"/>
    </source>
</evidence>
<dbReference type="PROSITE" id="PS50026">
    <property type="entry name" value="EGF_3"/>
    <property type="match status" value="5"/>
</dbReference>
<protein>
    <submittedName>
        <fullName evidence="20">Nidogen</fullName>
    </submittedName>
</protein>
<evidence type="ECO:0000256" key="12">
    <source>
        <dbReference type="PROSITE-ProRule" id="PRU00076"/>
    </source>
</evidence>
<dbReference type="InterPro" id="IPR000152">
    <property type="entry name" value="EGF-type_Asp/Asn_hydroxyl_site"/>
</dbReference>
<feature type="signal peptide" evidence="15">
    <location>
        <begin position="1"/>
        <end position="22"/>
    </location>
</feature>
<dbReference type="InterPro" id="IPR003886">
    <property type="entry name" value="NIDO_dom"/>
</dbReference>
<keyword evidence="10 12" id="KW-1015">Disulfide bond</keyword>
<dbReference type="PROSITE" id="PS51220">
    <property type="entry name" value="NIDO"/>
    <property type="match status" value="1"/>
</dbReference>
<dbReference type="GO" id="GO:0005509">
    <property type="term" value="F:calcium ion binding"/>
    <property type="evidence" value="ECO:0007669"/>
    <property type="project" value="InterPro"/>
</dbReference>
<accession>A0AB39Z8I2</accession>
<feature type="domain" description="EGF-like" evidence="16">
    <location>
        <begin position="1026"/>
        <end position="1066"/>
    </location>
</feature>
<dbReference type="GO" id="GO:0060070">
    <property type="term" value="P:canonical Wnt signaling pathway"/>
    <property type="evidence" value="ECO:0007669"/>
    <property type="project" value="TreeGrafter"/>
</dbReference>
<dbReference type="PROSITE" id="PS01186">
    <property type="entry name" value="EGF_2"/>
    <property type="match status" value="7"/>
</dbReference>
<dbReference type="GO" id="GO:0042813">
    <property type="term" value="F:Wnt receptor activity"/>
    <property type="evidence" value="ECO:0007669"/>
    <property type="project" value="TreeGrafter"/>
</dbReference>
<feature type="disulfide bond" evidence="12">
    <location>
        <begin position="994"/>
        <end position="1011"/>
    </location>
</feature>
<evidence type="ECO:0000256" key="3">
    <source>
        <dbReference type="ARBA" id="ARBA00022530"/>
    </source>
</evidence>
<dbReference type="SMART" id="SM00179">
    <property type="entry name" value="EGF_CA"/>
    <property type="match status" value="2"/>
</dbReference>
<dbReference type="InterPro" id="IPR050778">
    <property type="entry name" value="Cueball_EGF_LRP_Nidogen"/>
</dbReference>
<evidence type="ECO:0000256" key="7">
    <source>
        <dbReference type="ARBA" id="ARBA00022837"/>
    </source>
</evidence>
<feature type="disulfide bond" evidence="12">
    <location>
        <begin position="827"/>
        <end position="844"/>
    </location>
</feature>
<dbReference type="InterPro" id="IPR011042">
    <property type="entry name" value="6-blade_b-propeller_TolB-like"/>
</dbReference>
<dbReference type="GeneID" id="108009983"/>
<organism evidence="19 20">
    <name type="scientific">Drosophila suzukii</name>
    <name type="common">Spotted-wing drosophila fruit fly</name>
    <dbReference type="NCBI Taxonomy" id="28584"/>
    <lineage>
        <taxon>Eukaryota</taxon>
        <taxon>Metazoa</taxon>
        <taxon>Ecdysozoa</taxon>
        <taxon>Arthropoda</taxon>
        <taxon>Hexapoda</taxon>
        <taxon>Insecta</taxon>
        <taxon>Pterygota</taxon>
        <taxon>Neoptera</taxon>
        <taxon>Endopterygota</taxon>
        <taxon>Diptera</taxon>
        <taxon>Brachycera</taxon>
        <taxon>Muscomorpha</taxon>
        <taxon>Ephydroidea</taxon>
        <taxon>Drosophilidae</taxon>
        <taxon>Drosophila</taxon>
        <taxon>Sophophora</taxon>
    </lineage>
</organism>
<feature type="disulfide bond" evidence="12">
    <location>
        <begin position="872"/>
        <end position="889"/>
    </location>
</feature>
<gene>
    <name evidence="20" type="primary">Ndg</name>
</gene>
<dbReference type="InterPro" id="IPR009030">
    <property type="entry name" value="Growth_fac_rcpt_cys_sf"/>
</dbReference>
<dbReference type="SUPFAM" id="SSF54511">
    <property type="entry name" value="GFP-like"/>
    <property type="match status" value="1"/>
</dbReference>
<feature type="domain" description="EGF-like" evidence="16">
    <location>
        <begin position="817"/>
        <end position="858"/>
    </location>
</feature>
<dbReference type="GO" id="GO:0007160">
    <property type="term" value="P:cell-matrix adhesion"/>
    <property type="evidence" value="ECO:0007669"/>
    <property type="project" value="InterPro"/>
</dbReference>
<dbReference type="InterPro" id="IPR000033">
    <property type="entry name" value="LDLR_classB_rpt"/>
</dbReference>
<keyword evidence="19" id="KW-1185">Reference proteome</keyword>
<dbReference type="InterPro" id="IPR009017">
    <property type="entry name" value="GFP"/>
</dbReference>
<dbReference type="Pfam" id="PF00058">
    <property type="entry name" value="Ldl_recept_b"/>
    <property type="match status" value="3"/>
</dbReference>
<evidence type="ECO:0000256" key="14">
    <source>
        <dbReference type="SAM" id="MobiDB-lite"/>
    </source>
</evidence>
<name>A0AB39Z8I2_DROSZ</name>
<evidence type="ECO:0000259" key="18">
    <source>
        <dbReference type="PROSITE" id="PS51220"/>
    </source>
</evidence>
<dbReference type="Gene3D" id="2.40.155.10">
    <property type="entry name" value="Green fluorescent protein"/>
    <property type="match status" value="1"/>
</dbReference>
<dbReference type="Gene3D" id="2.10.25.10">
    <property type="entry name" value="Laminin"/>
    <property type="match status" value="6"/>
</dbReference>
<dbReference type="SMART" id="SM00135">
    <property type="entry name" value="LY"/>
    <property type="match status" value="4"/>
</dbReference>
<keyword evidence="5 15" id="KW-0732">Signal</keyword>
<dbReference type="Pfam" id="PF06119">
    <property type="entry name" value="NIDO"/>
    <property type="match status" value="1"/>
</dbReference>
<dbReference type="PROSITE" id="PS51120">
    <property type="entry name" value="LDLRB"/>
    <property type="match status" value="3"/>
</dbReference>
<dbReference type="SMART" id="SM00682">
    <property type="entry name" value="G2F"/>
    <property type="match status" value="1"/>
</dbReference>
<evidence type="ECO:0000256" key="13">
    <source>
        <dbReference type="PROSITE-ProRule" id="PRU00461"/>
    </source>
</evidence>